<keyword evidence="5" id="KW-1185">Reference proteome</keyword>
<dbReference type="Gene3D" id="3.30.70.270">
    <property type="match status" value="1"/>
</dbReference>
<dbReference type="Pfam" id="PF00990">
    <property type="entry name" value="GGDEF"/>
    <property type="match status" value="1"/>
</dbReference>
<dbReference type="EC" id="2.7.7.65" evidence="1"/>
<dbReference type="InterPro" id="IPR050469">
    <property type="entry name" value="Diguanylate_Cyclase"/>
</dbReference>
<dbReference type="CDD" id="cd01949">
    <property type="entry name" value="GGDEF"/>
    <property type="match status" value="1"/>
</dbReference>
<evidence type="ECO:0000313" key="4">
    <source>
        <dbReference type="EMBL" id="MDC2890088.1"/>
    </source>
</evidence>
<dbReference type="InterPro" id="IPR043128">
    <property type="entry name" value="Rev_trsase/Diguanyl_cyclase"/>
</dbReference>
<feature type="domain" description="GGDEF" evidence="3">
    <location>
        <begin position="201"/>
        <end position="299"/>
    </location>
</feature>
<dbReference type="EMBL" id="JAQOMS010000002">
    <property type="protein sequence ID" value="MDC2890088.1"/>
    <property type="molecule type" value="Genomic_DNA"/>
</dbReference>
<dbReference type="SUPFAM" id="SSF55073">
    <property type="entry name" value="Nucleotide cyclase"/>
    <property type="match status" value="1"/>
</dbReference>
<dbReference type="Proteomes" id="UP001528411">
    <property type="component" value="Unassembled WGS sequence"/>
</dbReference>
<comment type="catalytic activity">
    <reaction evidence="2">
        <text>2 GTP = 3',3'-c-di-GMP + 2 diphosphate</text>
        <dbReference type="Rhea" id="RHEA:24898"/>
        <dbReference type="ChEBI" id="CHEBI:33019"/>
        <dbReference type="ChEBI" id="CHEBI:37565"/>
        <dbReference type="ChEBI" id="CHEBI:58805"/>
        <dbReference type="EC" id="2.7.7.65"/>
    </reaction>
</comment>
<dbReference type="InterPro" id="IPR029787">
    <property type="entry name" value="Nucleotide_cyclase"/>
</dbReference>
<protein>
    <recommendedName>
        <fullName evidence="1">diguanylate cyclase</fullName>
        <ecNumber evidence="1">2.7.7.65</ecNumber>
    </recommendedName>
</protein>
<dbReference type="NCBIfam" id="TIGR00254">
    <property type="entry name" value="GGDEF"/>
    <property type="match status" value="1"/>
</dbReference>
<evidence type="ECO:0000313" key="5">
    <source>
        <dbReference type="Proteomes" id="UP001528411"/>
    </source>
</evidence>
<reference evidence="4 5" key="1">
    <citation type="submission" date="2023-01" db="EMBL/GenBank/DDBJ databases">
        <title>Psychrosphaera sp. nov., isolated from marine algae.</title>
        <authorList>
            <person name="Bayburt H."/>
            <person name="Choi B.J."/>
            <person name="Kim J.M."/>
            <person name="Choi D.G."/>
            <person name="Jeon C.O."/>
        </authorList>
    </citation>
    <scope>NUCLEOTIDE SEQUENCE [LARGE SCALE GENOMIC DNA]</scope>
    <source>
        <strain evidence="4 5">G1-22</strain>
    </source>
</reference>
<evidence type="ECO:0000256" key="2">
    <source>
        <dbReference type="ARBA" id="ARBA00034247"/>
    </source>
</evidence>
<gene>
    <name evidence="4" type="ORF">PN838_16595</name>
</gene>
<evidence type="ECO:0000259" key="3">
    <source>
        <dbReference type="PROSITE" id="PS50887"/>
    </source>
</evidence>
<evidence type="ECO:0000256" key="1">
    <source>
        <dbReference type="ARBA" id="ARBA00012528"/>
    </source>
</evidence>
<dbReference type="InterPro" id="IPR000160">
    <property type="entry name" value="GGDEF_dom"/>
</dbReference>
<proteinExistence type="predicted"/>
<sequence>MKYLDTIEQADGMLQKTLGFLKQHRLPANPINYGVVYEYMAETNKDISKTLDRDLKAGKTIDSFLMESLYKDFILQQDAKQEAIVDDVHNVVSTTQKHATKAHKDTSNYISILDEGMSMLDREDTTLSKQVIDRLIKISSSMKNSQTVLLKALRQAQAKTAELQQQIDEYEESKQIDQLTGLFNRSVLNQTVDMWVSNDVQNIAAIAINLDHFKQFNDNYGVTIGNVILSKVAQKVKSYVADSGLPVRTGGEEFLIMIPEADVHTAGEIAEKVRQGVEKLQFVNAKNRQRLPKVTVSSV</sequence>
<name>A0ABT5FEW5_9GAMM</name>
<dbReference type="PANTHER" id="PTHR45138">
    <property type="entry name" value="REGULATORY COMPONENTS OF SENSORY TRANSDUCTION SYSTEM"/>
    <property type="match status" value="1"/>
</dbReference>
<organism evidence="4 5">
    <name type="scientific">Psychrosphaera algicola</name>
    <dbReference type="NCBI Taxonomy" id="3023714"/>
    <lineage>
        <taxon>Bacteria</taxon>
        <taxon>Pseudomonadati</taxon>
        <taxon>Pseudomonadota</taxon>
        <taxon>Gammaproteobacteria</taxon>
        <taxon>Alteromonadales</taxon>
        <taxon>Pseudoalteromonadaceae</taxon>
        <taxon>Psychrosphaera</taxon>
    </lineage>
</organism>
<comment type="caution">
    <text evidence="4">The sequence shown here is derived from an EMBL/GenBank/DDBJ whole genome shotgun (WGS) entry which is preliminary data.</text>
</comment>
<dbReference type="PROSITE" id="PS50887">
    <property type="entry name" value="GGDEF"/>
    <property type="match status" value="1"/>
</dbReference>
<dbReference type="RefSeq" id="WP_272181382.1">
    <property type="nucleotide sequence ID" value="NZ_JAQOMS010000002.1"/>
</dbReference>
<dbReference type="SMART" id="SM00267">
    <property type="entry name" value="GGDEF"/>
    <property type="match status" value="1"/>
</dbReference>
<dbReference type="PANTHER" id="PTHR45138:SF9">
    <property type="entry name" value="DIGUANYLATE CYCLASE DGCM-RELATED"/>
    <property type="match status" value="1"/>
</dbReference>
<accession>A0ABT5FEW5</accession>